<dbReference type="SUPFAM" id="SSF75620">
    <property type="entry name" value="Release factor"/>
    <property type="match status" value="1"/>
</dbReference>
<feature type="domain" description="Prokaryotic-type class I peptide chain release factors" evidence="3">
    <location>
        <begin position="22"/>
        <end position="38"/>
    </location>
</feature>
<organism evidence="4 5">
    <name type="scientific">Roseomonas acroporae</name>
    <dbReference type="NCBI Taxonomy" id="2937791"/>
    <lineage>
        <taxon>Bacteria</taxon>
        <taxon>Pseudomonadati</taxon>
        <taxon>Pseudomonadota</taxon>
        <taxon>Alphaproteobacteria</taxon>
        <taxon>Acetobacterales</taxon>
        <taxon>Roseomonadaceae</taxon>
        <taxon>Roseomonas</taxon>
    </lineage>
</organism>
<dbReference type="AlphaFoldDB" id="A0A9X1Y427"/>
<dbReference type="Gene3D" id="3.30.160.20">
    <property type="match status" value="1"/>
</dbReference>
<dbReference type="EMBL" id="JALPRX010000002">
    <property type="protein sequence ID" value="MCK8782903.1"/>
    <property type="molecule type" value="Genomic_DNA"/>
</dbReference>
<evidence type="ECO:0000256" key="1">
    <source>
        <dbReference type="ARBA" id="ARBA00010835"/>
    </source>
</evidence>
<dbReference type="PROSITE" id="PS00745">
    <property type="entry name" value="RF_PROK_I"/>
    <property type="match status" value="1"/>
</dbReference>
<evidence type="ECO:0000256" key="2">
    <source>
        <dbReference type="SAM" id="MobiDB-lite"/>
    </source>
</evidence>
<gene>
    <name evidence="4" type="primary">arfB</name>
    <name evidence="4" type="ORF">M0638_00725</name>
</gene>
<accession>A0A9X1Y427</accession>
<proteinExistence type="inferred from homology"/>
<comment type="caution">
    <text evidence="4">The sequence shown here is derived from an EMBL/GenBank/DDBJ whole genome shotgun (WGS) entry which is preliminary data.</text>
</comment>
<dbReference type="EC" id="3.1.1.29" evidence="4"/>
<dbReference type="GO" id="GO:0072344">
    <property type="term" value="P:rescue of stalled ribosome"/>
    <property type="evidence" value="ECO:0007669"/>
    <property type="project" value="TreeGrafter"/>
</dbReference>
<evidence type="ECO:0000313" key="5">
    <source>
        <dbReference type="Proteomes" id="UP001139516"/>
    </source>
</evidence>
<dbReference type="PANTHER" id="PTHR47814">
    <property type="entry name" value="PEPTIDYL-TRNA HYDROLASE ARFB"/>
    <property type="match status" value="1"/>
</dbReference>
<dbReference type="RefSeq" id="WP_248665033.1">
    <property type="nucleotide sequence ID" value="NZ_JALPRX010000002.1"/>
</dbReference>
<dbReference type="NCBIfam" id="NF006718">
    <property type="entry name" value="PRK09256.1"/>
    <property type="match status" value="1"/>
</dbReference>
<name>A0A9X1Y427_9PROT</name>
<dbReference type="GO" id="GO:0004045">
    <property type="term" value="F:peptidyl-tRNA hydrolase activity"/>
    <property type="evidence" value="ECO:0007669"/>
    <property type="project" value="UniProtKB-EC"/>
</dbReference>
<evidence type="ECO:0000313" key="4">
    <source>
        <dbReference type="EMBL" id="MCK8782903.1"/>
    </source>
</evidence>
<reference evidence="4" key="1">
    <citation type="submission" date="2022-04" db="EMBL/GenBank/DDBJ databases">
        <title>Roseomonas acroporae sp. nov., isolated from coral Acropora digitifera.</title>
        <authorList>
            <person name="Sun H."/>
        </authorList>
    </citation>
    <scope>NUCLEOTIDE SEQUENCE</scope>
    <source>
        <strain evidence="4">NAR14</strain>
    </source>
</reference>
<dbReference type="PANTHER" id="PTHR47814:SF1">
    <property type="entry name" value="PEPTIDYL-TRNA HYDROLASE ARFB"/>
    <property type="match status" value="1"/>
</dbReference>
<dbReference type="Proteomes" id="UP001139516">
    <property type="component" value="Unassembled WGS sequence"/>
</dbReference>
<keyword evidence="5" id="KW-1185">Reference proteome</keyword>
<evidence type="ECO:0000259" key="3">
    <source>
        <dbReference type="PROSITE" id="PS00745"/>
    </source>
</evidence>
<comment type="similarity">
    <text evidence="1">Belongs to the prokaryotic/mitochondrial release factor family.</text>
</comment>
<keyword evidence="4" id="KW-0378">Hydrolase</keyword>
<dbReference type="GO" id="GO:0043022">
    <property type="term" value="F:ribosome binding"/>
    <property type="evidence" value="ECO:0007669"/>
    <property type="project" value="TreeGrafter"/>
</dbReference>
<dbReference type="InterPro" id="IPR045853">
    <property type="entry name" value="Pep_chain_release_fac_I_sf"/>
</dbReference>
<dbReference type="InterPro" id="IPR000352">
    <property type="entry name" value="Pep_chain_release_fac_I"/>
</dbReference>
<dbReference type="GO" id="GO:0003747">
    <property type="term" value="F:translation release factor activity"/>
    <property type="evidence" value="ECO:0007669"/>
    <property type="project" value="InterPro"/>
</dbReference>
<feature type="region of interest" description="Disordered" evidence="2">
    <location>
        <begin position="97"/>
        <end position="141"/>
    </location>
</feature>
<protein>
    <submittedName>
        <fullName evidence="4">Aminoacyl-tRNA hydrolase</fullName>
        <ecNumber evidence="4">3.1.1.29</ecNumber>
    </submittedName>
</protein>
<dbReference type="Pfam" id="PF00472">
    <property type="entry name" value="RF-1"/>
    <property type="match status" value="1"/>
</dbReference>
<sequence length="141" mass="15663">MPIPVTPRITLDDDEVQESHVRASGPGGQHVNKTSTAIELRFDARGSPSLPEALREKLIRLAGSRATAEGVIVIKGQQFRSQLRNRQDALERLLALIREAAAPPPPTRRPTRPTLGSKKRRLEAKTLRGSVKQNRQRPPEE</sequence>